<evidence type="ECO:0000256" key="4">
    <source>
        <dbReference type="ARBA" id="ARBA00022679"/>
    </source>
</evidence>
<dbReference type="Gene3D" id="3.30.70.330">
    <property type="match status" value="1"/>
</dbReference>
<feature type="compositionally biased region" description="Basic and acidic residues" evidence="14">
    <location>
        <begin position="744"/>
        <end position="754"/>
    </location>
</feature>
<feature type="region of interest" description="Disordered" evidence="14">
    <location>
        <begin position="255"/>
        <end position="550"/>
    </location>
</feature>
<feature type="region of interest" description="Disordered" evidence="14">
    <location>
        <begin position="678"/>
        <end position="822"/>
    </location>
</feature>
<feature type="compositionally biased region" description="Low complexity" evidence="14">
    <location>
        <begin position="680"/>
        <end position="699"/>
    </location>
</feature>
<feature type="region of interest" description="Disordered" evidence="14">
    <location>
        <begin position="934"/>
        <end position="1172"/>
    </location>
</feature>
<feature type="region of interest" description="Disordered" evidence="14">
    <location>
        <begin position="641"/>
        <end position="662"/>
    </location>
</feature>
<reference evidence="18" key="1">
    <citation type="submission" date="2022-10" db="EMBL/GenBank/DDBJ databases">
        <title>Genome assembly of Pristionchus species.</title>
        <authorList>
            <person name="Yoshida K."/>
            <person name="Sommer R.J."/>
        </authorList>
    </citation>
    <scope>NUCLEOTIDE SEQUENCE [LARGE SCALE GENOMIC DNA]</scope>
    <source>
        <strain evidence="18">RS5460</strain>
    </source>
</reference>
<feature type="compositionally biased region" description="Low complexity" evidence="14">
    <location>
        <begin position="371"/>
        <end position="380"/>
    </location>
</feature>
<dbReference type="PANTHER" id="PTHR45814:SF2">
    <property type="entry name" value="HISTONE-LYSINE N-METHYLTRANSFERASE SETD1"/>
    <property type="match status" value="1"/>
</dbReference>
<dbReference type="GO" id="GO:0048188">
    <property type="term" value="C:Set1C/COMPASS complex"/>
    <property type="evidence" value="ECO:0007669"/>
    <property type="project" value="InterPro"/>
</dbReference>
<keyword evidence="4" id="KW-0808">Transferase</keyword>
<keyword evidence="7" id="KW-0694">RNA-binding</keyword>
<keyword evidence="6" id="KW-0156">Chromatin regulator</keyword>
<dbReference type="EC" id="2.1.1.354" evidence="2"/>
<feature type="compositionally biased region" description="Low complexity" evidence="14">
    <location>
        <begin position="1012"/>
        <end position="1030"/>
    </location>
</feature>
<feature type="domain" description="SET" evidence="15">
    <location>
        <begin position="1436"/>
        <end position="1553"/>
    </location>
</feature>
<comment type="catalytic activity">
    <reaction evidence="13">
        <text>N(6),N(6)-dimethyl-L-lysyl(4)-[histone H3] + S-adenosyl-L-methionine = N(6),N(6),N(6)-trimethyl-L-lysyl(4)-[histone H3] + S-adenosyl-L-homocysteine + H(+)</text>
        <dbReference type="Rhea" id="RHEA:60272"/>
        <dbReference type="Rhea" id="RHEA-COMP:15537"/>
        <dbReference type="Rhea" id="RHEA-COMP:15540"/>
        <dbReference type="ChEBI" id="CHEBI:15378"/>
        <dbReference type="ChEBI" id="CHEBI:57856"/>
        <dbReference type="ChEBI" id="CHEBI:59789"/>
        <dbReference type="ChEBI" id="CHEBI:61961"/>
        <dbReference type="ChEBI" id="CHEBI:61976"/>
    </reaction>
</comment>
<evidence type="ECO:0000256" key="10">
    <source>
        <dbReference type="ARBA" id="ARBA00023242"/>
    </source>
</evidence>
<feature type="compositionally biased region" description="Acidic residues" evidence="14">
    <location>
        <begin position="774"/>
        <end position="784"/>
    </location>
</feature>
<feature type="compositionally biased region" description="Basic and acidic residues" evidence="14">
    <location>
        <begin position="451"/>
        <end position="475"/>
    </location>
</feature>
<feature type="compositionally biased region" description="Basic and acidic residues" evidence="14">
    <location>
        <begin position="1071"/>
        <end position="1081"/>
    </location>
</feature>
<dbReference type="SMART" id="SM00508">
    <property type="entry name" value="PostSET"/>
    <property type="match status" value="1"/>
</dbReference>
<feature type="compositionally biased region" description="Basic and acidic residues" evidence="14">
    <location>
        <begin position="344"/>
        <end position="362"/>
    </location>
</feature>
<dbReference type="InterPro" id="IPR001214">
    <property type="entry name" value="SET_dom"/>
</dbReference>
<comment type="subcellular location">
    <subcellularLocation>
        <location evidence="1">Nucleus</location>
    </subcellularLocation>
</comment>
<gene>
    <name evidence="17" type="ORF">PMAYCL1PPCAC_13034</name>
</gene>
<sequence length="1575" mass="174831">MASRNFHSGDSRPGPSKDPESSERRNTPMKHGNKSSGAHPNELSCGGYYSRPTSKSSTDCRLYKVMYDPSYMTHIKTKDFVRRYNGKCGEKYKQFDYPQSPKDPRVQYRKIEQPKDLKIPNLTVDDQYIGIPPKREVTISNLNDNVNEKFLRDMTNNQKLTPEEVIVFHHPGTRKHLTMALILFKNSKSARLFVEANNEASLMGQPISCRLDPFAAELSAMYTKMVNEPLPTLKYLSGMSEHELSLRREKITGGTAVAASQEGAAAAVGVPANDGRMEKEKSLSPMDTSNSPQMEAAPSPPPIEQEWHHPPPQPTFYDVAGASTSKMPSPPPPYSELPPSNHSFDQRRSESRKHSAEPEGRSRRDKRRHSSTSSSSSYSSGGEGHSSRHRSEGGVKKKRTKEEYLKVKRYVSSERDSNGGKHILKEVKTVTYKRRTEQRIGQKVSPDSFDEEMKRRERSMSKGKRSAERGRDEMRWTPSSDSDEGGSSRRKKNKDRASESHAKEEERKPPPPATPHTPTPSLAPSVAGTPSSSRRSGFHSAPHFDPSQPPPVIVPPVGLVLPDCSIPPPAQIPLPPMMVPPPPLPGGFIPPPEFFGLQSTPAMLSAATAAAAASIPPFPMPMTMPPLPPMMGTMGGYATPQYSSPARPPKMPSISQCGSSPAPMGSCSLAAVGISSPSMSTTGLARASSSASLSTPGRTPVTATPPNPTEGSSTPRATPATATAEKKVNLDDRLSQLFGLKKTKKEEESKEMKHASSAPSISMMAAEPRMRNDDDMEIDDDDMDVASSSSEGARGGGTMMMERREERETEEERRMREEAERRKNEELVEMITKKTLDKLVKDLEQQVSKDVQRKLETTAFQVLEDWEKRQKNEEEERKKQMIRETLASRAAARYASAATPKKDPMEEMLAAKLKSPEGLTGGISKVFSSINIVKRKNLAAPSFSRDGTPVSRDSRGQSRNKSRSASRSSRSSSNEDERRKTRTRSTTADSSESEEDEVKKDVKRRPKMRNIESSQESSGSSSSSNSSSESESSESDDEEEKENQKRKIVSPMDDDDFSLDVVGLDEDEVEKIENEVKKERLSASSGEDAGPSTPPGVAAAATAAVAEEVKKEEVEGAMDGPRPSSSAMVADSLLSGVSWSSSMPSASELARRAAQRELMQHQPSMRPDALGYDPVRYDHPYVRQLGIPAPIREGRSVQPFVTKEMARPVDATITRAIAPAVAASASVPPPSLPSSVRSTPAKKKKKEDKLPNEVLALLSSVPAPRRKPKTFPPRTREQEDRIRDCFKAGMDEEDEKYLKIALAEMQKDGARPFGIPHEVPFESHLRAYTPLELKDPVGGRLYFDDPDLDGVIPHSEGCARAQGFYRLSTKQKIRIMRRPEAFQDKTEINERDEVVTRHQVQAQKEQRSMNRRLQTMVDSNPNSEFFKVNQLKYRKKMIKFARSRIHGWGLYALEPIAPDDMIVEYIGQKIRPIVADEREKAYERRGIGSSYLFRIDEDEVIDATRQGNFARFINHSCQPNCYAKVVTVDSDKRIVIYSKSLIQKGDEITYDYKFPIEEDKIECLCGAPSCRGTLN</sequence>
<dbReference type="EMBL" id="BTRK01000003">
    <property type="protein sequence ID" value="GMR42839.1"/>
    <property type="molecule type" value="Genomic_DNA"/>
</dbReference>
<evidence type="ECO:0000313" key="18">
    <source>
        <dbReference type="Proteomes" id="UP001328107"/>
    </source>
</evidence>
<evidence type="ECO:0000256" key="14">
    <source>
        <dbReference type="SAM" id="MobiDB-lite"/>
    </source>
</evidence>
<evidence type="ECO:0000256" key="11">
    <source>
        <dbReference type="ARBA" id="ARBA00047571"/>
    </source>
</evidence>
<evidence type="ECO:0000256" key="5">
    <source>
        <dbReference type="ARBA" id="ARBA00022691"/>
    </source>
</evidence>
<name>A0AAN4ZP28_9BILA</name>
<feature type="compositionally biased region" description="Low complexity" evidence="14">
    <location>
        <begin position="1130"/>
        <end position="1148"/>
    </location>
</feature>
<keyword evidence="8" id="KW-0805">Transcription regulation</keyword>
<dbReference type="PANTHER" id="PTHR45814">
    <property type="entry name" value="HISTONE-LYSINE N-METHYLTRANSFERASE SETD1"/>
    <property type="match status" value="1"/>
</dbReference>
<evidence type="ECO:0000256" key="6">
    <source>
        <dbReference type="ARBA" id="ARBA00022853"/>
    </source>
</evidence>
<dbReference type="PROSITE" id="PS50868">
    <property type="entry name" value="POST_SET"/>
    <property type="match status" value="1"/>
</dbReference>
<dbReference type="SMART" id="SM01291">
    <property type="entry name" value="N-SET"/>
    <property type="match status" value="1"/>
</dbReference>
<feature type="compositionally biased region" description="Acidic residues" evidence="14">
    <location>
        <begin position="1052"/>
        <end position="1070"/>
    </location>
</feature>
<proteinExistence type="predicted"/>
<dbReference type="InterPro" id="IPR046341">
    <property type="entry name" value="SET_dom_sf"/>
</dbReference>
<evidence type="ECO:0000256" key="2">
    <source>
        <dbReference type="ARBA" id="ARBA00012182"/>
    </source>
</evidence>
<dbReference type="Pfam" id="PF00856">
    <property type="entry name" value="SET"/>
    <property type="match status" value="1"/>
</dbReference>
<dbReference type="InterPro" id="IPR003616">
    <property type="entry name" value="Post-SET_dom"/>
</dbReference>
<dbReference type="GO" id="GO:0032259">
    <property type="term" value="P:methylation"/>
    <property type="evidence" value="ECO:0007669"/>
    <property type="project" value="UniProtKB-KW"/>
</dbReference>
<evidence type="ECO:0000313" key="17">
    <source>
        <dbReference type="EMBL" id="GMR42839.1"/>
    </source>
</evidence>
<keyword evidence="10" id="KW-0539">Nucleus</keyword>
<evidence type="ECO:0000256" key="9">
    <source>
        <dbReference type="ARBA" id="ARBA00023163"/>
    </source>
</evidence>
<feature type="compositionally biased region" description="Basic and acidic residues" evidence="14">
    <location>
        <begin position="801"/>
        <end position="822"/>
    </location>
</feature>
<dbReference type="GO" id="GO:0140999">
    <property type="term" value="F:histone H3K4 trimethyltransferase activity"/>
    <property type="evidence" value="ECO:0007669"/>
    <property type="project" value="UniProtKB-EC"/>
</dbReference>
<keyword evidence="5" id="KW-0949">S-adenosyl-L-methionine</keyword>
<keyword evidence="9" id="KW-0804">Transcription</keyword>
<dbReference type="SUPFAM" id="SSF82199">
    <property type="entry name" value="SET domain"/>
    <property type="match status" value="1"/>
</dbReference>
<feature type="compositionally biased region" description="Basic and acidic residues" evidence="14">
    <location>
        <begin position="1149"/>
        <end position="1159"/>
    </location>
</feature>
<comment type="caution">
    <text evidence="17">The sequence shown here is derived from an EMBL/GenBank/DDBJ whole genome shotgun (WGS) entry which is preliminary data.</text>
</comment>
<feature type="compositionally biased region" description="Low complexity" evidence="14">
    <location>
        <begin position="755"/>
        <end position="766"/>
    </location>
</feature>
<dbReference type="FunFam" id="2.170.270.10:FF:000010">
    <property type="entry name" value="Histone-lysine N-methyltransferase"/>
    <property type="match status" value="1"/>
</dbReference>
<dbReference type="InterPro" id="IPR024657">
    <property type="entry name" value="COMPASS_Set1_N-SET"/>
</dbReference>
<evidence type="ECO:0000259" key="15">
    <source>
        <dbReference type="PROSITE" id="PS50280"/>
    </source>
</evidence>
<evidence type="ECO:0000256" key="12">
    <source>
        <dbReference type="ARBA" id="ARBA00047583"/>
    </source>
</evidence>
<keyword evidence="3" id="KW-0489">Methyltransferase</keyword>
<dbReference type="PROSITE" id="PS50280">
    <property type="entry name" value="SET"/>
    <property type="match status" value="1"/>
</dbReference>
<feature type="compositionally biased region" description="Basic and acidic residues" evidence="14">
    <location>
        <begin position="724"/>
        <end position="734"/>
    </location>
</feature>
<organism evidence="17 18">
    <name type="scientific">Pristionchus mayeri</name>
    <dbReference type="NCBI Taxonomy" id="1317129"/>
    <lineage>
        <taxon>Eukaryota</taxon>
        <taxon>Metazoa</taxon>
        <taxon>Ecdysozoa</taxon>
        <taxon>Nematoda</taxon>
        <taxon>Chromadorea</taxon>
        <taxon>Rhabditida</taxon>
        <taxon>Rhabditina</taxon>
        <taxon>Diplogasteromorpha</taxon>
        <taxon>Diplogasteroidea</taxon>
        <taxon>Neodiplogasteridae</taxon>
        <taxon>Pristionchus</taxon>
    </lineage>
</organism>
<dbReference type="Proteomes" id="UP001328107">
    <property type="component" value="Unassembled WGS sequence"/>
</dbReference>
<feature type="compositionally biased region" description="Low complexity" evidence="14">
    <location>
        <begin position="714"/>
        <end position="723"/>
    </location>
</feature>
<evidence type="ECO:0000259" key="16">
    <source>
        <dbReference type="PROSITE" id="PS50868"/>
    </source>
</evidence>
<dbReference type="InterPro" id="IPR044570">
    <property type="entry name" value="Set1-like"/>
</dbReference>
<dbReference type="GO" id="GO:0003723">
    <property type="term" value="F:RNA binding"/>
    <property type="evidence" value="ECO:0007669"/>
    <property type="project" value="UniProtKB-KW"/>
</dbReference>
<feature type="region of interest" description="Disordered" evidence="14">
    <location>
        <begin position="1222"/>
        <end position="1253"/>
    </location>
</feature>
<evidence type="ECO:0000256" key="1">
    <source>
        <dbReference type="ARBA" id="ARBA00004123"/>
    </source>
</evidence>
<feature type="compositionally biased region" description="Low complexity" evidence="14">
    <location>
        <begin position="255"/>
        <end position="270"/>
    </location>
</feature>
<evidence type="ECO:0000256" key="7">
    <source>
        <dbReference type="ARBA" id="ARBA00022884"/>
    </source>
</evidence>
<comment type="catalytic activity">
    <reaction evidence="12">
        <text>N(6)-methyl-L-lysyl(4)-[histone H3] + S-adenosyl-L-methionine = N(6),N(6)-dimethyl-L-lysyl(4)-[histone H3] + S-adenosyl-L-homocysteine + H(+)</text>
        <dbReference type="Rhea" id="RHEA:60268"/>
        <dbReference type="Rhea" id="RHEA-COMP:15540"/>
        <dbReference type="Rhea" id="RHEA-COMP:15543"/>
        <dbReference type="ChEBI" id="CHEBI:15378"/>
        <dbReference type="ChEBI" id="CHEBI:57856"/>
        <dbReference type="ChEBI" id="CHEBI:59789"/>
        <dbReference type="ChEBI" id="CHEBI:61929"/>
        <dbReference type="ChEBI" id="CHEBI:61976"/>
    </reaction>
</comment>
<dbReference type="SUPFAM" id="SSF54928">
    <property type="entry name" value="RNA-binding domain, RBD"/>
    <property type="match status" value="1"/>
</dbReference>
<dbReference type="SMART" id="SM00360">
    <property type="entry name" value="RRM"/>
    <property type="match status" value="1"/>
</dbReference>
<dbReference type="CDD" id="cd19169">
    <property type="entry name" value="SET_SETD1"/>
    <property type="match status" value="1"/>
</dbReference>
<feature type="compositionally biased region" description="Basic and acidic residues" evidence="14">
    <location>
        <begin position="495"/>
        <end position="509"/>
    </location>
</feature>
<evidence type="ECO:0000256" key="3">
    <source>
        <dbReference type="ARBA" id="ARBA00022603"/>
    </source>
</evidence>
<accession>A0AAN4ZP28</accession>
<protein>
    <recommendedName>
        <fullName evidence="2">[histone H3]-lysine(4) N-trimethyltransferase</fullName>
        <ecNumber evidence="2">2.1.1.354</ecNumber>
    </recommendedName>
</protein>
<dbReference type="InterPro" id="IPR012677">
    <property type="entry name" value="Nucleotide-bd_a/b_plait_sf"/>
</dbReference>
<dbReference type="InterPro" id="IPR037841">
    <property type="entry name" value="SET_SETD1A/B"/>
</dbReference>
<feature type="compositionally biased region" description="Basic and acidic residues" evidence="14">
    <location>
        <begin position="385"/>
        <end position="440"/>
    </location>
</feature>
<feature type="compositionally biased region" description="Low complexity" evidence="14">
    <location>
        <begin position="1095"/>
        <end position="1106"/>
    </location>
</feature>
<evidence type="ECO:0000256" key="13">
    <source>
        <dbReference type="ARBA" id="ARBA00049129"/>
    </source>
</evidence>
<feature type="compositionally biased region" description="Basic and acidic residues" evidence="14">
    <location>
        <begin position="7"/>
        <end position="26"/>
    </location>
</feature>
<dbReference type="InterPro" id="IPR035979">
    <property type="entry name" value="RBD_domain_sf"/>
</dbReference>
<feature type="region of interest" description="Disordered" evidence="14">
    <location>
        <begin position="1"/>
        <end position="44"/>
    </location>
</feature>
<keyword evidence="18" id="KW-1185">Reference proteome</keyword>
<dbReference type="InterPro" id="IPR000504">
    <property type="entry name" value="RRM_dom"/>
</dbReference>
<dbReference type="Gene3D" id="2.170.270.10">
    <property type="entry name" value="SET domain"/>
    <property type="match status" value="1"/>
</dbReference>
<dbReference type="SMART" id="SM00317">
    <property type="entry name" value="SET"/>
    <property type="match status" value="1"/>
</dbReference>
<evidence type="ECO:0000256" key="8">
    <source>
        <dbReference type="ARBA" id="ARBA00023015"/>
    </source>
</evidence>
<feature type="domain" description="Post-SET" evidence="16">
    <location>
        <begin position="1559"/>
        <end position="1575"/>
    </location>
</feature>
<comment type="catalytic activity">
    <reaction evidence="11">
        <text>L-lysyl(4)-[histone H3] + 3 S-adenosyl-L-methionine = N(6),N(6),N(6)-trimethyl-L-lysyl(4)-[histone H3] + 3 S-adenosyl-L-homocysteine + 3 H(+)</text>
        <dbReference type="Rhea" id="RHEA:60260"/>
        <dbReference type="Rhea" id="RHEA-COMP:15537"/>
        <dbReference type="Rhea" id="RHEA-COMP:15547"/>
        <dbReference type="ChEBI" id="CHEBI:15378"/>
        <dbReference type="ChEBI" id="CHEBI:29969"/>
        <dbReference type="ChEBI" id="CHEBI:57856"/>
        <dbReference type="ChEBI" id="CHEBI:59789"/>
        <dbReference type="ChEBI" id="CHEBI:61961"/>
        <dbReference type="EC" id="2.1.1.354"/>
    </reaction>
</comment>
<feature type="compositionally biased region" description="Acidic residues" evidence="14">
    <location>
        <begin position="1031"/>
        <end position="1041"/>
    </location>
</feature>